<evidence type="ECO:0000256" key="5">
    <source>
        <dbReference type="ARBA" id="ARBA00023034"/>
    </source>
</evidence>
<reference evidence="8" key="1">
    <citation type="journal article" date="2014" name="Genome Announc.">
        <title>Genome sequence of the yeast Cyberlindnera fabianii (Hansenula fabianii).</title>
        <authorList>
            <person name="Freel K.C."/>
            <person name="Sarilar V."/>
            <person name="Neuveglise C."/>
            <person name="Devillers H."/>
            <person name="Friedrich A."/>
            <person name="Schacherer J."/>
        </authorList>
    </citation>
    <scope>NUCLEOTIDE SEQUENCE</scope>
    <source>
        <strain evidence="8">YJS4271</strain>
    </source>
</reference>
<dbReference type="GO" id="GO:0006888">
    <property type="term" value="P:endoplasmic reticulum to Golgi vesicle-mediated transport"/>
    <property type="evidence" value="ECO:0007669"/>
    <property type="project" value="UniProtKB-UniRule"/>
</dbReference>
<keyword evidence="3 7" id="KW-0256">Endoplasmic reticulum</keyword>
<dbReference type="GO" id="GO:0030008">
    <property type="term" value="C:TRAPP complex"/>
    <property type="evidence" value="ECO:0007669"/>
    <property type="project" value="UniProtKB-UniRule"/>
</dbReference>
<dbReference type="SUPFAM" id="SSF64356">
    <property type="entry name" value="SNARE-like"/>
    <property type="match status" value="1"/>
</dbReference>
<proteinExistence type="inferred from homology"/>
<name>A0A061BCI5_CYBFA</name>
<evidence type="ECO:0000256" key="6">
    <source>
        <dbReference type="ARBA" id="ARBA00038179"/>
    </source>
</evidence>
<dbReference type="OrthoDB" id="246406at2759"/>
<evidence type="ECO:0000256" key="2">
    <source>
        <dbReference type="ARBA" id="ARBA00022448"/>
    </source>
</evidence>
<keyword evidence="2 7" id="KW-0813">Transport</keyword>
<dbReference type="EMBL" id="LK052904">
    <property type="protein sequence ID" value="CDR45570.1"/>
    <property type="molecule type" value="Genomic_DNA"/>
</dbReference>
<dbReference type="PANTHER" id="PTHR23249">
    <property type="entry name" value="TRAFFICKING PROTEIN PARTICLE COMPLEX SUBUNIT"/>
    <property type="match status" value="1"/>
</dbReference>
<dbReference type="VEuPathDB" id="FungiDB:BON22_1013"/>
<evidence type="ECO:0000256" key="4">
    <source>
        <dbReference type="ARBA" id="ARBA00022892"/>
    </source>
</evidence>
<organism evidence="8">
    <name type="scientific">Cyberlindnera fabianii</name>
    <name type="common">Yeast</name>
    <name type="synonym">Hansenula fabianii</name>
    <dbReference type="NCBI Taxonomy" id="36022"/>
    <lineage>
        <taxon>Eukaryota</taxon>
        <taxon>Fungi</taxon>
        <taxon>Dikarya</taxon>
        <taxon>Ascomycota</taxon>
        <taxon>Saccharomycotina</taxon>
        <taxon>Saccharomycetes</taxon>
        <taxon>Phaffomycetales</taxon>
        <taxon>Phaffomycetaceae</taxon>
        <taxon>Cyberlindnera</taxon>
    </lineage>
</organism>
<evidence type="ECO:0000256" key="1">
    <source>
        <dbReference type="ARBA" id="ARBA00004555"/>
    </source>
</evidence>
<dbReference type="AlphaFoldDB" id="A0A061BCI5"/>
<sequence>MTIFSLYIINKSGGLIYQHDLSPGLAKITSNDALILAGTIHGVFAIASKITPTALKVSKTSGQSNTLYSRSNGGAISSNTSGLRSVETEKFSMYIFQTLTGLKFLLVTSPGGINASSNDINKGSEYAENVLSGVYSLYSDYVMKNPFYEVEMPIRLDLFDKKIVELVNKLG</sequence>
<dbReference type="GO" id="GO:0005783">
    <property type="term" value="C:endoplasmic reticulum"/>
    <property type="evidence" value="ECO:0007669"/>
    <property type="project" value="UniProtKB-SubCell"/>
</dbReference>
<dbReference type="SMART" id="SM01399">
    <property type="entry name" value="Sybindin"/>
    <property type="match status" value="1"/>
</dbReference>
<evidence type="ECO:0000313" key="8">
    <source>
        <dbReference type="EMBL" id="CDR45570.1"/>
    </source>
</evidence>
<keyword evidence="4 7" id="KW-0931">ER-Golgi transport</keyword>
<evidence type="ECO:0000256" key="7">
    <source>
        <dbReference type="RuleBase" id="RU366065"/>
    </source>
</evidence>
<comment type="subcellular location">
    <subcellularLocation>
        <location evidence="7">Endoplasmic reticulum</location>
    </subcellularLocation>
    <subcellularLocation>
        <location evidence="7">Golgi apparatus</location>
        <location evidence="7">cis-Golgi network</location>
    </subcellularLocation>
    <subcellularLocation>
        <location evidence="1">Golgi apparatus</location>
    </subcellularLocation>
</comment>
<dbReference type="CDD" id="cd14856">
    <property type="entry name" value="TRAPPC4_synbindin"/>
    <property type="match status" value="1"/>
</dbReference>
<gene>
    <name evidence="8" type="ORF">CYFA0S_19e00518g</name>
</gene>
<keyword evidence="5 7" id="KW-0333">Golgi apparatus</keyword>
<dbReference type="Gene3D" id="3.30.450.70">
    <property type="match status" value="1"/>
</dbReference>
<dbReference type="PhylomeDB" id="A0A061BCI5"/>
<accession>A0A061BCI5</accession>
<comment type="similarity">
    <text evidence="6">Belongs to the TRAPP small subunits family. TRAPPC4 subfamily.</text>
</comment>
<dbReference type="InterPro" id="IPR011012">
    <property type="entry name" value="Longin-like_dom_sf"/>
</dbReference>
<dbReference type="Pfam" id="PF04099">
    <property type="entry name" value="Sybindin"/>
    <property type="match status" value="1"/>
</dbReference>
<dbReference type="InterPro" id="IPR007233">
    <property type="entry name" value="TRAPPC"/>
</dbReference>
<protein>
    <recommendedName>
        <fullName evidence="7">Trafficking protein particle complex subunit</fullName>
    </recommendedName>
</protein>
<dbReference type="PANTHER" id="PTHR23249:SF15">
    <property type="entry name" value="TRAFFICKING PROTEIN PARTICLE COMPLEX SUBUNIT 4"/>
    <property type="match status" value="1"/>
</dbReference>
<evidence type="ECO:0000256" key="3">
    <source>
        <dbReference type="ARBA" id="ARBA00022824"/>
    </source>
</evidence>
<dbReference type="GO" id="GO:0005794">
    <property type="term" value="C:Golgi apparatus"/>
    <property type="evidence" value="ECO:0007669"/>
    <property type="project" value="UniProtKB-SubCell"/>
</dbReference>
<comment type="subunit">
    <text evidence="7">Part of the multisubunit transport protein particle (TRAPP) complex.</text>
</comment>